<organism evidence="2 3">
    <name type="scientific">Teratosphaeria destructans</name>
    <dbReference type="NCBI Taxonomy" id="418781"/>
    <lineage>
        <taxon>Eukaryota</taxon>
        <taxon>Fungi</taxon>
        <taxon>Dikarya</taxon>
        <taxon>Ascomycota</taxon>
        <taxon>Pezizomycotina</taxon>
        <taxon>Dothideomycetes</taxon>
        <taxon>Dothideomycetidae</taxon>
        <taxon>Mycosphaerellales</taxon>
        <taxon>Teratosphaeriaceae</taxon>
        <taxon>Teratosphaeria</taxon>
    </lineage>
</organism>
<keyword evidence="3" id="KW-1185">Reference proteome</keyword>
<proteinExistence type="predicted"/>
<dbReference type="AlphaFoldDB" id="A0A9W7VYN0"/>
<reference evidence="2 3" key="1">
    <citation type="journal article" date="2018" name="IMA Fungus">
        <title>IMA Genome-F 10: Nine draft genome sequences of Claviceps purpurea s.lat., including C. arundinis, C. humidiphila, and C. cf. spartinae, pseudomolecules for the pitch canker pathogen Fusarium circinatum, draft genome of Davidsoniella eucalypti, Grosmannia galeiformis, Quambalaria eucalypti, and Teratosphaeria destructans.</title>
        <authorList>
            <person name="Wingfield B.D."/>
            <person name="Liu M."/>
            <person name="Nguyen H.D."/>
            <person name="Lane F.A."/>
            <person name="Morgan S.W."/>
            <person name="De Vos L."/>
            <person name="Wilken P.M."/>
            <person name="Duong T.A."/>
            <person name="Aylward J."/>
            <person name="Coetzee M.P."/>
            <person name="Dadej K."/>
            <person name="De Beer Z.W."/>
            <person name="Findlay W."/>
            <person name="Havenga M."/>
            <person name="Kolarik M."/>
            <person name="Menzies J.G."/>
            <person name="Naidoo K."/>
            <person name="Pochopski O."/>
            <person name="Shoukouhi P."/>
            <person name="Santana Q.C."/>
            <person name="Seifert K.A."/>
            <person name="Soal N."/>
            <person name="Steenkamp E.T."/>
            <person name="Tatham C.T."/>
            <person name="van der Nest M.A."/>
            <person name="Wingfield M.J."/>
        </authorList>
    </citation>
    <scope>NUCLEOTIDE SEQUENCE [LARGE SCALE GENOMIC DNA]</scope>
    <source>
        <strain evidence="2">CMW44962</strain>
    </source>
</reference>
<evidence type="ECO:0000256" key="1">
    <source>
        <dbReference type="SAM" id="MobiDB-lite"/>
    </source>
</evidence>
<gene>
    <name evidence="2" type="ORF">Tdes44962_MAKER05469</name>
</gene>
<feature type="compositionally biased region" description="Basic and acidic residues" evidence="1">
    <location>
        <begin position="147"/>
        <end position="157"/>
    </location>
</feature>
<dbReference type="Proteomes" id="UP001138500">
    <property type="component" value="Unassembled WGS sequence"/>
</dbReference>
<sequence>MPTPFADFTKRAASFHQRAQEFGRILAWLFNIPEDTDLADSTPQIVLGSSEREANRLQMPSVPGLPAASLPLDADGCTDPLASAYPAPLQIAKKPMKPRQGDQAGDTAGPAQAATATRTLELSEAQRIDAQLSHGDPASAAGAAQARRQETGEAHEP</sequence>
<accession>A0A9W7VYN0</accession>
<name>A0A9W7VYN0_9PEZI</name>
<evidence type="ECO:0000313" key="2">
    <source>
        <dbReference type="EMBL" id="KAH9817759.1"/>
    </source>
</evidence>
<protein>
    <submittedName>
        <fullName evidence="2">Uncharacterized protein</fullName>
    </submittedName>
</protein>
<dbReference type="EMBL" id="RIBY02002378">
    <property type="protein sequence ID" value="KAH9817759.1"/>
    <property type="molecule type" value="Genomic_DNA"/>
</dbReference>
<dbReference type="OrthoDB" id="10375035at2759"/>
<feature type="region of interest" description="Disordered" evidence="1">
    <location>
        <begin position="88"/>
        <end position="157"/>
    </location>
</feature>
<comment type="caution">
    <text evidence="2">The sequence shown here is derived from an EMBL/GenBank/DDBJ whole genome shotgun (WGS) entry which is preliminary data.</text>
</comment>
<reference evidence="2 3" key="2">
    <citation type="journal article" date="2021" name="Curr. Genet.">
        <title>Genetic response to nitrogen starvation in the aggressive Eucalyptus foliar pathogen Teratosphaeria destructans.</title>
        <authorList>
            <person name="Havenga M."/>
            <person name="Wingfield B.D."/>
            <person name="Wingfield M.J."/>
            <person name="Dreyer L.L."/>
            <person name="Roets F."/>
            <person name="Aylward J."/>
        </authorList>
    </citation>
    <scope>NUCLEOTIDE SEQUENCE [LARGE SCALE GENOMIC DNA]</scope>
    <source>
        <strain evidence="2">CMW44962</strain>
    </source>
</reference>
<evidence type="ECO:0000313" key="3">
    <source>
        <dbReference type="Proteomes" id="UP001138500"/>
    </source>
</evidence>